<protein>
    <submittedName>
        <fullName evidence="1">Uncharacterized protein</fullName>
    </submittedName>
</protein>
<evidence type="ECO:0000313" key="2">
    <source>
        <dbReference type="Proteomes" id="UP000289546"/>
    </source>
</evidence>
<dbReference type="EMBL" id="LBJQ01000082">
    <property type="protein sequence ID" value="RXH26321.1"/>
    <property type="molecule type" value="Genomic_DNA"/>
</dbReference>
<comment type="caution">
    <text evidence="1">The sequence shown here is derived from an EMBL/GenBank/DDBJ whole genome shotgun (WGS) entry which is preliminary data.</text>
</comment>
<organism evidence="1 2">
    <name type="scientific">Bradyrhizobium nanningense</name>
    <dbReference type="NCBI Taxonomy" id="1325118"/>
    <lineage>
        <taxon>Bacteria</taxon>
        <taxon>Pseudomonadati</taxon>
        <taxon>Pseudomonadota</taxon>
        <taxon>Alphaproteobacteria</taxon>
        <taxon>Hyphomicrobiales</taxon>
        <taxon>Nitrobacteraceae</taxon>
        <taxon>Bradyrhizobium</taxon>
    </lineage>
</organism>
<keyword evidence="2" id="KW-1185">Reference proteome</keyword>
<sequence length="83" mass="9453">MFLAVTSLTQAYAEAKMNSTNAACSYTLANGETYQIPVGQNLCWRVPPPSYKVYTLLRCDPPFQEINRVQLGDGRCNRYEERQ</sequence>
<dbReference type="AlphaFoldDB" id="A0A4Q0S2P9"/>
<name>A0A4Q0S2P9_9BRAD</name>
<evidence type="ECO:0000313" key="1">
    <source>
        <dbReference type="EMBL" id="RXH26321.1"/>
    </source>
</evidence>
<proteinExistence type="predicted"/>
<dbReference type="Proteomes" id="UP000289546">
    <property type="component" value="Unassembled WGS sequence"/>
</dbReference>
<gene>
    <name evidence="1" type="ORF">XH99_20495</name>
</gene>
<accession>A0A4Q0S2P9</accession>
<reference evidence="1 2" key="1">
    <citation type="submission" date="2015-04" db="EMBL/GenBank/DDBJ databases">
        <title>Comparative genomics of rhizobia nodulating Arachis hypogaea in China.</title>
        <authorList>
            <person name="Li Y."/>
        </authorList>
    </citation>
    <scope>NUCLEOTIDE SEQUENCE [LARGE SCALE GENOMIC DNA]</scope>
    <source>
        <strain evidence="1 2">CCBAU 51757</strain>
    </source>
</reference>